<accession>A0ACB5T590</accession>
<dbReference type="EMBL" id="BSXS01003776">
    <property type="protein sequence ID" value="GME81926.1"/>
    <property type="molecule type" value="Genomic_DNA"/>
</dbReference>
<sequence>MSVGVILGATTFRYPYVVKVGTKAYMITACAVALGTAIWVTRVDFTKHNSYYKFEIIPLALNGFAINYFFGVFLNSVMASTPMHLQGSVAGIYFTVGQVGVALGDAIFTSVVGELGVAVTFEEKKALHKNIVNGLYVGVAACAIAFIASLFTVDTDSARAKAKAAKMAENSSSESSNSEDLEKQVADLEKPSTNIN</sequence>
<gene>
    <name evidence="1" type="ORF">Amon02_000521100</name>
</gene>
<protein>
    <submittedName>
        <fullName evidence="1">Unnamed protein product</fullName>
    </submittedName>
</protein>
<keyword evidence="2" id="KW-1185">Reference proteome</keyword>
<reference evidence="1" key="1">
    <citation type="submission" date="2023-04" db="EMBL/GenBank/DDBJ databases">
        <title>Ambrosiozyma monospora NBRC 10751.</title>
        <authorList>
            <person name="Ichikawa N."/>
            <person name="Sato H."/>
            <person name="Tonouchi N."/>
        </authorList>
    </citation>
    <scope>NUCLEOTIDE SEQUENCE</scope>
    <source>
        <strain evidence="1">NBRC 10751</strain>
    </source>
</reference>
<evidence type="ECO:0000313" key="1">
    <source>
        <dbReference type="EMBL" id="GME81926.1"/>
    </source>
</evidence>
<name>A0ACB5T590_AMBMO</name>
<dbReference type="Proteomes" id="UP001165064">
    <property type="component" value="Unassembled WGS sequence"/>
</dbReference>
<organism evidence="1 2">
    <name type="scientific">Ambrosiozyma monospora</name>
    <name type="common">Yeast</name>
    <name type="synonym">Endomycopsis monosporus</name>
    <dbReference type="NCBI Taxonomy" id="43982"/>
    <lineage>
        <taxon>Eukaryota</taxon>
        <taxon>Fungi</taxon>
        <taxon>Dikarya</taxon>
        <taxon>Ascomycota</taxon>
        <taxon>Saccharomycotina</taxon>
        <taxon>Pichiomycetes</taxon>
        <taxon>Pichiales</taxon>
        <taxon>Pichiaceae</taxon>
        <taxon>Ambrosiozyma</taxon>
    </lineage>
</organism>
<evidence type="ECO:0000313" key="2">
    <source>
        <dbReference type="Proteomes" id="UP001165064"/>
    </source>
</evidence>
<comment type="caution">
    <text evidence="1">The sequence shown here is derived from an EMBL/GenBank/DDBJ whole genome shotgun (WGS) entry which is preliminary data.</text>
</comment>
<proteinExistence type="predicted"/>